<dbReference type="OrthoDB" id="3257768at2759"/>
<evidence type="ECO:0000313" key="1">
    <source>
        <dbReference type="EMBL" id="KIL56404.1"/>
    </source>
</evidence>
<protein>
    <submittedName>
        <fullName evidence="1">Uncharacterized protein</fullName>
    </submittedName>
</protein>
<proteinExistence type="predicted"/>
<dbReference type="AlphaFoldDB" id="A0A0C2SQZ2"/>
<name>A0A0C2SQZ2_AMAMK</name>
<gene>
    <name evidence="1" type="ORF">M378DRAFT_45329</name>
</gene>
<dbReference type="InParanoid" id="A0A0C2SQZ2"/>
<dbReference type="Pfam" id="PF18758">
    <property type="entry name" value="KDZ"/>
    <property type="match status" value="1"/>
</dbReference>
<dbReference type="HOGENOM" id="CLU_003703_4_1_1"/>
<feature type="non-terminal residue" evidence="1">
    <location>
        <position position="1"/>
    </location>
</feature>
<dbReference type="InterPro" id="IPR040521">
    <property type="entry name" value="KDZ"/>
</dbReference>
<accession>A0A0C2SQZ2</accession>
<dbReference type="Proteomes" id="UP000054549">
    <property type="component" value="Unassembled WGS sequence"/>
</dbReference>
<reference evidence="1 2" key="1">
    <citation type="submission" date="2014-04" db="EMBL/GenBank/DDBJ databases">
        <title>Evolutionary Origins and Diversification of the Mycorrhizal Mutualists.</title>
        <authorList>
            <consortium name="DOE Joint Genome Institute"/>
            <consortium name="Mycorrhizal Genomics Consortium"/>
            <person name="Kohler A."/>
            <person name="Kuo A."/>
            <person name="Nagy L.G."/>
            <person name="Floudas D."/>
            <person name="Copeland A."/>
            <person name="Barry K.W."/>
            <person name="Cichocki N."/>
            <person name="Veneault-Fourrey C."/>
            <person name="LaButti K."/>
            <person name="Lindquist E.A."/>
            <person name="Lipzen A."/>
            <person name="Lundell T."/>
            <person name="Morin E."/>
            <person name="Murat C."/>
            <person name="Riley R."/>
            <person name="Ohm R."/>
            <person name="Sun H."/>
            <person name="Tunlid A."/>
            <person name="Henrissat B."/>
            <person name="Grigoriev I.V."/>
            <person name="Hibbett D.S."/>
            <person name="Martin F."/>
        </authorList>
    </citation>
    <scope>NUCLEOTIDE SEQUENCE [LARGE SCALE GENOMIC DNA]</scope>
    <source>
        <strain evidence="1 2">Koide BX008</strain>
    </source>
</reference>
<dbReference type="STRING" id="946122.A0A0C2SQZ2"/>
<keyword evidence="2" id="KW-1185">Reference proteome</keyword>
<organism evidence="1 2">
    <name type="scientific">Amanita muscaria (strain Koide BX008)</name>
    <dbReference type="NCBI Taxonomy" id="946122"/>
    <lineage>
        <taxon>Eukaryota</taxon>
        <taxon>Fungi</taxon>
        <taxon>Dikarya</taxon>
        <taxon>Basidiomycota</taxon>
        <taxon>Agaricomycotina</taxon>
        <taxon>Agaricomycetes</taxon>
        <taxon>Agaricomycetidae</taxon>
        <taxon>Agaricales</taxon>
        <taxon>Pluteineae</taxon>
        <taxon>Amanitaceae</taxon>
        <taxon>Amanita</taxon>
    </lineage>
</organism>
<sequence length="95" mass="10618">STCQSEHDAIKRAAIRNTPGYNITGTVLIMCPRHGLVRKNGVGDLQKGERYCNVDYTLLSALAGNKVPRCVVTYDISCQWSKNFERRAIEFPVAM</sequence>
<feature type="non-terminal residue" evidence="1">
    <location>
        <position position="95"/>
    </location>
</feature>
<evidence type="ECO:0000313" key="2">
    <source>
        <dbReference type="Proteomes" id="UP000054549"/>
    </source>
</evidence>
<dbReference type="EMBL" id="KN818424">
    <property type="protein sequence ID" value="KIL56404.1"/>
    <property type="molecule type" value="Genomic_DNA"/>
</dbReference>